<dbReference type="Gene3D" id="2.40.30.170">
    <property type="match status" value="1"/>
</dbReference>
<dbReference type="EMBL" id="AGWY01000001">
    <property type="protein sequence ID" value="EKS42604.1"/>
    <property type="molecule type" value="Genomic_DNA"/>
</dbReference>
<dbReference type="Gene3D" id="2.40.420.20">
    <property type="match status" value="1"/>
</dbReference>
<keyword evidence="3" id="KW-1133">Transmembrane helix</keyword>
<dbReference type="SUPFAM" id="SSF111369">
    <property type="entry name" value="HlyD-like secretion proteins"/>
    <property type="match status" value="1"/>
</dbReference>
<dbReference type="InterPro" id="IPR058627">
    <property type="entry name" value="MdtA-like_C"/>
</dbReference>
<evidence type="ECO:0000259" key="7">
    <source>
        <dbReference type="Pfam" id="PF25967"/>
    </source>
</evidence>
<dbReference type="PANTHER" id="PTHR30158">
    <property type="entry name" value="ACRA/E-RELATED COMPONENT OF DRUG EFFLUX TRANSPORTER"/>
    <property type="match status" value="1"/>
</dbReference>
<dbReference type="FunFam" id="2.40.420.20:FF:000001">
    <property type="entry name" value="Efflux RND transporter periplasmic adaptor subunit"/>
    <property type="match status" value="1"/>
</dbReference>
<dbReference type="InterPro" id="IPR006143">
    <property type="entry name" value="RND_pump_MFP"/>
</dbReference>
<organism evidence="8 9">
    <name type="scientific">Afipia clevelandensis ATCC 49720</name>
    <dbReference type="NCBI Taxonomy" id="883079"/>
    <lineage>
        <taxon>Bacteria</taxon>
        <taxon>Pseudomonadati</taxon>
        <taxon>Pseudomonadota</taxon>
        <taxon>Alphaproteobacteria</taxon>
        <taxon>Hyphomicrobiales</taxon>
        <taxon>Nitrobacteraceae</taxon>
        <taxon>Afipia</taxon>
    </lineage>
</organism>
<evidence type="ECO:0000259" key="6">
    <source>
        <dbReference type="Pfam" id="PF25944"/>
    </source>
</evidence>
<feature type="transmembrane region" description="Helical" evidence="3">
    <location>
        <begin position="12"/>
        <end position="33"/>
    </location>
</feature>
<dbReference type="NCBIfam" id="TIGR01730">
    <property type="entry name" value="RND_mfp"/>
    <property type="match status" value="1"/>
</dbReference>
<dbReference type="InterPro" id="IPR058624">
    <property type="entry name" value="MdtA-like_HH"/>
</dbReference>
<evidence type="ECO:0000259" key="5">
    <source>
        <dbReference type="Pfam" id="PF25917"/>
    </source>
</evidence>
<evidence type="ECO:0000313" key="8">
    <source>
        <dbReference type="EMBL" id="EKS42604.1"/>
    </source>
</evidence>
<feature type="domain" description="Multidrug resistance protein MdtA-like C-terminal permuted SH3" evidence="7">
    <location>
        <begin position="321"/>
        <end position="380"/>
    </location>
</feature>
<feature type="domain" description="Multidrug resistance protein MdtA-like barrel-sandwich hybrid" evidence="5">
    <location>
        <begin position="78"/>
        <end position="220"/>
    </location>
</feature>
<evidence type="ECO:0000256" key="1">
    <source>
        <dbReference type="ARBA" id="ARBA00004196"/>
    </source>
</evidence>
<dbReference type="InterPro" id="IPR058625">
    <property type="entry name" value="MdtA-like_BSH"/>
</dbReference>
<dbReference type="HOGENOM" id="CLU_018816_2_1_5"/>
<name>K8PP51_9BRAD</name>
<keyword evidence="3" id="KW-0812">Transmembrane</keyword>
<dbReference type="GO" id="GO:0046677">
    <property type="term" value="P:response to antibiotic"/>
    <property type="evidence" value="ECO:0007669"/>
    <property type="project" value="TreeGrafter"/>
</dbReference>
<feature type="domain" description="Multidrug resistance protein MdtA-like beta-barrel" evidence="6">
    <location>
        <begin position="253"/>
        <end position="312"/>
    </location>
</feature>
<comment type="caution">
    <text evidence="8">The sequence shown here is derived from an EMBL/GenBank/DDBJ whole genome shotgun (WGS) entry which is preliminary data.</text>
</comment>
<evidence type="ECO:0000259" key="4">
    <source>
        <dbReference type="Pfam" id="PF25876"/>
    </source>
</evidence>
<dbReference type="Gene3D" id="1.10.287.470">
    <property type="entry name" value="Helix hairpin bin"/>
    <property type="match status" value="1"/>
</dbReference>
<dbReference type="AlphaFoldDB" id="K8PP51"/>
<dbReference type="Pfam" id="PF25967">
    <property type="entry name" value="RND-MFP_C"/>
    <property type="match status" value="1"/>
</dbReference>
<accession>K8PP51</accession>
<keyword evidence="3" id="KW-0472">Membrane</keyword>
<evidence type="ECO:0000256" key="2">
    <source>
        <dbReference type="ARBA" id="ARBA00009477"/>
    </source>
</evidence>
<reference evidence="8 9" key="1">
    <citation type="submission" date="2012-04" db="EMBL/GenBank/DDBJ databases">
        <title>The Genome Sequence of Afipia clevelandensis ATCC 49720.</title>
        <authorList>
            <consortium name="The Broad Institute Genome Sequencing Platform"/>
            <person name="Earl A."/>
            <person name="Ward D."/>
            <person name="Feldgarden M."/>
            <person name="Gevers D."/>
            <person name="Huys G."/>
            <person name="Walker B."/>
            <person name="Young S.K."/>
            <person name="Zeng Q."/>
            <person name="Gargeya S."/>
            <person name="Fitzgerald M."/>
            <person name="Haas B."/>
            <person name="Abouelleil A."/>
            <person name="Alvarado L."/>
            <person name="Arachchi H.M."/>
            <person name="Berlin A."/>
            <person name="Chapman S.B."/>
            <person name="Goldberg J."/>
            <person name="Griggs A."/>
            <person name="Gujja S."/>
            <person name="Hansen M."/>
            <person name="Howarth C."/>
            <person name="Imamovic A."/>
            <person name="Larimer J."/>
            <person name="McCowen C."/>
            <person name="Montmayeur A."/>
            <person name="Murphy C."/>
            <person name="Neiman D."/>
            <person name="Pearson M."/>
            <person name="Priest M."/>
            <person name="Roberts A."/>
            <person name="Saif S."/>
            <person name="Shea T."/>
            <person name="Sisk P."/>
            <person name="Sykes S."/>
            <person name="Wortman J."/>
            <person name="Nusbaum C."/>
            <person name="Birren B."/>
        </authorList>
    </citation>
    <scope>NUCLEOTIDE SEQUENCE [LARGE SCALE GENOMIC DNA]</scope>
    <source>
        <strain evidence="8 9">ATCC 49720</strain>
    </source>
</reference>
<gene>
    <name evidence="8" type="ORF">HMPREF9696_00147</name>
</gene>
<dbReference type="Pfam" id="PF25876">
    <property type="entry name" value="HH_MFP_RND"/>
    <property type="match status" value="1"/>
</dbReference>
<dbReference type="GO" id="GO:0030313">
    <property type="term" value="C:cell envelope"/>
    <property type="evidence" value="ECO:0007669"/>
    <property type="project" value="UniProtKB-SubCell"/>
</dbReference>
<dbReference type="PATRIC" id="fig|883079.3.peg.154"/>
<evidence type="ECO:0000256" key="3">
    <source>
        <dbReference type="SAM" id="Phobius"/>
    </source>
</evidence>
<protein>
    <submittedName>
        <fullName evidence="8">Efflux transporter, RND family, MFP subunit</fullName>
    </submittedName>
</protein>
<dbReference type="GO" id="GO:0005886">
    <property type="term" value="C:plasma membrane"/>
    <property type="evidence" value="ECO:0007669"/>
    <property type="project" value="TreeGrafter"/>
</dbReference>
<dbReference type="Pfam" id="PF25917">
    <property type="entry name" value="BSH_RND"/>
    <property type="match status" value="1"/>
</dbReference>
<dbReference type="Proteomes" id="UP000001095">
    <property type="component" value="Unassembled WGS sequence"/>
</dbReference>
<dbReference type="PANTHER" id="PTHR30158:SF10">
    <property type="entry name" value="CATION EFFLUX PUMP"/>
    <property type="match status" value="1"/>
</dbReference>
<dbReference type="Gene3D" id="2.40.50.100">
    <property type="match status" value="1"/>
</dbReference>
<feature type="domain" description="Multidrug resistance protein MdtA-like alpha-helical hairpin" evidence="4">
    <location>
        <begin position="120"/>
        <end position="188"/>
    </location>
</feature>
<comment type="similarity">
    <text evidence="2">Belongs to the membrane fusion protein (MFP) (TC 8.A.1) family.</text>
</comment>
<sequence length="397" mass="42323">MGHVMTSLSKRTGLIGAGVGLAILATAGGLVFFTANDRARADSAAAAVPVATPVSVAKVAEREAAIWDEFSGRLEAIEQVEVRSRVAGAIQEIRFREGAMVQKDDILVVIDPALYAAEVARADAQVAAAQARLVFTKSDFERGQQLTGSNTISQRDQDNRINAYREAEANLKAAQATLKTAQLNLSYTEVRAPVSGRVGKREITVGNLIAAGPGSPLLTTIVSTSPIYASFNADEQIVLRALNALGDDASASKTGRIPVRMGTATSNGLPLEGHMQLIDNQVDARTGTVRVRAIFDNKDGRLIPGQFVRLQMGQPKTERAMMINERAVGTDQNKKYVMVVNKENKAEYREVSLGVAVDGLRVVTSGLKPGEQIVVKGLQRIRPGAPVAPEVIAMDAN</sequence>
<dbReference type="InterPro" id="IPR058626">
    <property type="entry name" value="MdtA-like_b-barrel"/>
</dbReference>
<comment type="subcellular location">
    <subcellularLocation>
        <location evidence="1">Cell envelope</location>
    </subcellularLocation>
</comment>
<keyword evidence="9" id="KW-1185">Reference proteome</keyword>
<evidence type="ECO:0000313" key="9">
    <source>
        <dbReference type="Proteomes" id="UP000001095"/>
    </source>
</evidence>
<dbReference type="Pfam" id="PF25944">
    <property type="entry name" value="Beta-barrel_RND"/>
    <property type="match status" value="1"/>
</dbReference>
<dbReference type="GO" id="GO:0022857">
    <property type="term" value="F:transmembrane transporter activity"/>
    <property type="evidence" value="ECO:0007669"/>
    <property type="project" value="InterPro"/>
</dbReference>
<proteinExistence type="inferred from homology"/>